<dbReference type="AlphaFoldDB" id="A0A9P8Q9A4"/>
<keyword evidence="2" id="KW-1185">Reference proteome</keyword>
<evidence type="ECO:0000313" key="2">
    <source>
        <dbReference type="Proteomes" id="UP000774326"/>
    </source>
</evidence>
<evidence type="ECO:0000313" key="1">
    <source>
        <dbReference type="EMBL" id="KAH3685392.1"/>
    </source>
</evidence>
<dbReference type="Proteomes" id="UP000774326">
    <property type="component" value="Unassembled WGS sequence"/>
</dbReference>
<reference evidence="1" key="2">
    <citation type="submission" date="2021-01" db="EMBL/GenBank/DDBJ databases">
        <authorList>
            <person name="Schikora-Tamarit M.A."/>
        </authorList>
    </citation>
    <scope>NUCLEOTIDE SEQUENCE</scope>
    <source>
        <strain evidence="1">CBS2887</strain>
    </source>
</reference>
<name>A0A9P8Q9A4_WICPI</name>
<organism evidence="1 2">
    <name type="scientific">Wickerhamomyces pijperi</name>
    <name type="common">Yeast</name>
    <name type="synonym">Pichia pijperi</name>
    <dbReference type="NCBI Taxonomy" id="599730"/>
    <lineage>
        <taxon>Eukaryota</taxon>
        <taxon>Fungi</taxon>
        <taxon>Dikarya</taxon>
        <taxon>Ascomycota</taxon>
        <taxon>Saccharomycotina</taxon>
        <taxon>Saccharomycetes</taxon>
        <taxon>Phaffomycetales</taxon>
        <taxon>Wickerhamomycetaceae</taxon>
        <taxon>Wickerhamomyces</taxon>
    </lineage>
</organism>
<gene>
    <name evidence="1" type="ORF">WICPIJ_003630</name>
</gene>
<dbReference type="EMBL" id="JAEUBG010002047">
    <property type="protein sequence ID" value="KAH3685392.1"/>
    <property type="molecule type" value="Genomic_DNA"/>
</dbReference>
<protein>
    <submittedName>
        <fullName evidence="1">Uncharacterized protein</fullName>
    </submittedName>
</protein>
<sequence>MIQPPQIHHQMIHLPALLLPDPAFPLCEPVPLLFPAKLTELINNCNPTTVRKPHVRAINAPKTKKEFSLLMESTLPANVTWAMMAPSGWDKPPKINVIPRAFHLEFKERYKGNVIVKPSMTLWMAKERKIERPNFGSASDVMYVMKPSGNLCNVKARQVCNPMENNFEIGVLTLCWWSP</sequence>
<proteinExistence type="predicted"/>
<accession>A0A9P8Q9A4</accession>
<comment type="caution">
    <text evidence="1">The sequence shown here is derived from an EMBL/GenBank/DDBJ whole genome shotgun (WGS) entry which is preliminary data.</text>
</comment>
<reference evidence="1" key="1">
    <citation type="journal article" date="2021" name="Open Biol.">
        <title>Shared evolutionary footprints suggest mitochondrial oxidative damage underlies multiple complex I losses in fungi.</title>
        <authorList>
            <person name="Schikora-Tamarit M.A."/>
            <person name="Marcet-Houben M."/>
            <person name="Nosek J."/>
            <person name="Gabaldon T."/>
        </authorList>
    </citation>
    <scope>NUCLEOTIDE SEQUENCE</scope>
    <source>
        <strain evidence="1">CBS2887</strain>
    </source>
</reference>